<dbReference type="GO" id="GO:0003700">
    <property type="term" value="F:DNA-binding transcription factor activity"/>
    <property type="evidence" value="ECO:0007669"/>
    <property type="project" value="InterPro"/>
</dbReference>
<dbReference type="SUPFAM" id="SSF46785">
    <property type="entry name" value="Winged helix' DNA-binding domain"/>
    <property type="match status" value="1"/>
</dbReference>
<dbReference type="CDD" id="cd00090">
    <property type="entry name" value="HTH_ARSR"/>
    <property type="match status" value="1"/>
</dbReference>
<dbReference type="InterPro" id="IPR001845">
    <property type="entry name" value="HTH_ArsR_DNA-bd_dom"/>
</dbReference>
<feature type="domain" description="HTH arsR-type" evidence="1">
    <location>
        <begin position="1"/>
        <end position="90"/>
    </location>
</feature>
<evidence type="ECO:0000313" key="3">
    <source>
        <dbReference type="Proteomes" id="UP000463224"/>
    </source>
</evidence>
<dbReference type="Pfam" id="PF12840">
    <property type="entry name" value="HTH_20"/>
    <property type="match status" value="1"/>
</dbReference>
<keyword evidence="3" id="KW-1185">Reference proteome</keyword>
<evidence type="ECO:0000259" key="1">
    <source>
        <dbReference type="PROSITE" id="PS50987"/>
    </source>
</evidence>
<accession>A0A844QM76</accession>
<comment type="caution">
    <text evidence="2">The sequence shown here is derived from an EMBL/GenBank/DDBJ whole genome shotgun (WGS) entry which is preliminary data.</text>
</comment>
<name>A0A844QM76_9HYPH</name>
<dbReference type="InterPro" id="IPR036388">
    <property type="entry name" value="WH-like_DNA-bd_sf"/>
</dbReference>
<dbReference type="RefSeq" id="WP_156713632.1">
    <property type="nucleotide sequence ID" value="NZ_WPHG01000003.1"/>
</dbReference>
<dbReference type="Gene3D" id="1.10.10.10">
    <property type="entry name" value="Winged helix-like DNA-binding domain superfamily/Winged helix DNA-binding domain"/>
    <property type="match status" value="1"/>
</dbReference>
<dbReference type="PANTHER" id="PTHR38600">
    <property type="entry name" value="TRANSCRIPTIONAL REGULATORY PROTEIN"/>
    <property type="match status" value="1"/>
</dbReference>
<sequence length="111" mass="12716">MGIHVVFGALADPTRLAIVERLLSSGDLTAGEIAAPFDISKPAISRHLKVLEEAGVVERRVERQFRVFRARREGFAQMEDWLEKSREFWNDSFDRLEKIFAEKGRPDAEDD</sequence>
<dbReference type="InterPro" id="IPR011991">
    <property type="entry name" value="ArsR-like_HTH"/>
</dbReference>
<protein>
    <submittedName>
        <fullName evidence="2">Metalloregulator ArsR/SmtB family transcription factor</fullName>
    </submittedName>
</protein>
<evidence type="ECO:0000313" key="2">
    <source>
        <dbReference type="EMBL" id="MVA98729.1"/>
    </source>
</evidence>
<proteinExistence type="predicted"/>
<dbReference type="NCBIfam" id="NF033788">
    <property type="entry name" value="HTH_metalloreg"/>
    <property type="match status" value="1"/>
</dbReference>
<dbReference type="SMART" id="SM00418">
    <property type="entry name" value="HTH_ARSR"/>
    <property type="match status" value="1"/>
</dbReference>
<dbReference type="InterPro" id="IPR036390">
    <property type="entry name" value="WH_DNA-bd_sf"/>
</dbReference>
<reference evidence="2 3" key="1">
    <citation type="submission" date="2019-12" db="EMBL/GenBank/DDBJ databases">
        <title>Nitratireductor arenosus sp. nov., Isolated from sea sand, Jeju island, South Korea.</title>
        <authorList>
            <person name="Kim W."/>
        </authorList>
    </citation>
    <scope>NUCLEOTIDE SEQUENCE [LARGE SCALE GENOMIC DNA]</scope>
    <source>
        <strain evidence="2 3">CAU 1489</strain>
    </source>
</reference>
<dbReference type="PRINTS" id="PR00778">
    <property type="entry name" value="HTHARSR"/>
</dbReference>
<dbReference type="EMBL" id="WPHG01000003">
    <property type="protein sequence ID" value="MVA98729.1"/>
    <property type="molecule type" value="Genomic_DNA"/>
</dbReference>
<dbReference type="Proteomes" id="UP000463224">
    <property type="component" value="Unassembled WGS sequence"/>
</dbReference>
<organism evidence="2 3">
    <name type="scientific">Nitratireductor arenosus</name>
    <dbReference type="NCBI Taxonomy" id="2682096"/>
    <lineage>
        <taxon>Bacteria</taxon>
        <taxon>Pseudomonadati</taxon>
        <taxon>Pseudomonadota</taxon>
        <taxon>Alphaproteobacteria</taxon>
        <taxon>Hyphomicrobiales</taxon>
        <taxon>Phyllobacteriaceae</taxon>
        <taxon>Nitratireductor</taxon>
    </lineage>
</organism>
<dbReference type="PROSITE" id="PS50987">
    <property type="entry name" value="HTH_ARSR_2"/>
    <property type="match status" value="1"/>
</dbReference>
<dbReference type="AlphaFoldDB" id="A0A844QM76"/>
<gene>
    <name evidence="2" type="ORF">GN330_15895</name>
</gene>
<dbReference type="PANTHER" id="PTHR38600:SF2">
    <property type="entry name" value="SLL0088 PROTEIN"/>
    <property type="match status" value="1"/>
</dbReference>